<dbReference type="RefSeq" id="WP_074236885.1">
    <property type="nucleotide sequence ID" value="NZ_FSRK01000003.1"/>
</dbReference>
<feature type="domain" description="Secretion system C-terminal sorting" evidence="3">
    <location>
        <begin position="914"/>
        <end position="985"/>
    </location>
</feature>
<gene>
    <name evidence="4" type="ORF">SAMN05444409_3755</name>
</gene>
<accession>A0A1N6JSA4</accession>
<reference evidence="5" key="1">
    <citation type="submission" date="2016-11" db="EMBL/GenBank/DDBJ databases">
        <authorList>
            <person name="Varghese N."/>
            <person name="Submissions S."/>
        </authorList>
    </citation>
    <scope>NUCLEOTIDE SEQUENCE [LARGE SCALE GENOMIC DNA]</scope>
    <source>
        <strain evidence="5">DSM 27623</strain>
    </source>
</reference>
<dbReference type="STRING" id="1416779.SAMN05444409_3755"/>
<sequence length="987" mass="110869">MTRTLLLISLFLISFFQAQNITAKLNEINFQGSSTPYYTLRYKNQLIFTAEGGDTGRELWDYDFGTGKSKLVKDIFPFSNSGIDNNPHFNILNDKVFFLARSNFSNYWLFSTDGTEAGTQYVFPFPSDLSFFQDVVLAGNKIYFLINYQLWISDGTNAGTKKLKTFGSYTSGSVNLRVFGNKVVTAIDDGINGKQVWISDGTTDGTFLLKKISNTGSAIGNDFDIVDFNNKFYFFAYDTESAVWESDGTTAGTKKFTNKVRGNFMQGYSLGNSFVFGGTDSAFGAEPWVSDGTVDGTKLIKDVVPGVWGSVGINSKVVRYRNKVAFDVINNSGNYQIWETDGTTDGTRQIPITDPELDRPLLYKSSSNYQELILTRANNGSNFWLYNDEKGLFRIPNATPTIYTDEASNFIDGNDFLYLTASTPENGAELFKVNKQTREISLLADSNTTQSSNPNGFIRNSSGLIIVANNGLYGNQFFKINPETGEKTILNNLKHEWNGEMASLSNSGLIKLGNDIYQKGTYNVGINNNNYSLFAKTDGTFENTIFVKYVGNTLYDIGRIFENLNDEYLIFSAYDSRIGTELFRIKKGATEIELLKDISTDENGGLYNLDSQTVITGGYLYFIGKDNSIRTIWRTDGTPENTKSVISFLDENSNDGDPKLLGALNGKILISKGSFSNGSFYNSSLYISDGTQSGTTLLKNHYTPYFYPDAINNVGVEFKNKFYYTTSGAIYQTDGTPENIKNIYQAGNNSDYFRSQNKMLTCGDNLFIGSGNRYSSYYDGTYDKIYALWKTNDYSQTELVHKVENQSGEDNFIKDLKCINNYVYFTKTNDNKLWRTNGKATENVSLTINVSNEDAFNIDKNEFLGDLFVDENKLLFTAVTKKSGLEYYQVTSELPVYLNIKEADNSVQKIKLLLYPNPASEFIKVKYDKDYNPESYKIYNMAGNIVSSGKYTQENQTIDVSKINKGLYVIEIKSKDGILYSQKFIKN</sequence>
<feature type="chain" id="PRO_5013065725" evidence="2">
    <location>
        <begin position="19"/>
        <end position="987"/>
    </location>
</feature>
<evidence type="ECO:0000259" key="3">
    <source>
        <dbReference type="Pfam" id="PF18962"/>
    </source>
</evidence>
<dbReference type="Proteomes" id="UP000185207">
    <property type="component" value="Unassembled WGS sequence"/>
</dbReference>
<evidence type="ECO:0000256" key="1">
    <source>
        <dbReference type="ARBA" id="ARBA00022729"/>
    </source>
</evidence>
<dbReference type="AlphaFoldDB" id="A0A1N6JSA4"/>
<organism evidence="4 5">
    <name type="scientific">Epilithonimonas zeae</name>
    <dbReference type="NCBI Taxonomy" id="1416779"/>
    <lineage>
        <taxon>Bacteria</taxon>
        <taxon>Pseudomonadati</taxon>
        <taxon>Bacteroidota</taxon>
        <taxon>Flavobacteriia</taxon>
        <taxon>Flavobacteriales</taxon>
        <taxon>Weeksellaceae</taxon>
        <taxon>Chryseobacterium group</taxon>
        <taxon>Epilithonimonas</taxon>
    </lineage>
</organism>
<keyword evidence="5" id="KW-1185">Reference proteome</keyword>
<dbReference type="OrthoDB" id="1489153at2"/>
<feature type="signal peptide" evidence="2">
    <location>
        <begin position="1"/>
        <end position="18"/>
    </location>
</feature>
<keyword evidence="1 2" id="KW-0732">Signal</keyword>
<dbReference type="EMBL" id="FSRK01000003">
    <property type="protein sequence ID" value="SIO47274.1"/>
    <property type="molecule type" value="Genomic_DNA"/>
</dbReference>
<dbReference type="InterPro" id="IPR026444">
    <property type="entry name" value="Secre_tail"/>
</dbReference>
<evidence type="ECO:0000313" key="4">
    <source>
        <dbReference type="EMBL" id="SIO47274.1"/>
    </source>
</evidence>
<evidence type="ECO:0000313" key="5">
    <source>
        <dbReference type="Proteomes" id="UP000185207"/>
    </source>
</evidence>
<protein>
    <submittedName>
        <fullName evidence="4">Por secretion system C-terminal sorting domain-containing protein</fullName>
    </submittedName>
</protein>
<dbReference type="Pfam" id="PF18962">
    <property type="entry name" value="Por_Secre_tail"/>
    <property type="match status" value="1"/>
</dbReference>
<evidence type="ECO:0000256" key="2">
    <source>
        <dbReference type="SAM" id="SignalP"/>
    </source>
</evidence>
<dbReference type="NCBIfam" id="TIGR04183">
    <property type="entry name" value="Por_Secre_tail"/>
    <property type="match status" value="1"/>
</dbReference>
<name>A0A1N6JSA4_9FLAO</name>
<proteinExistence type="predicted"/>